<dbReference type="EMBL" id="JAPQKS010000002">
    <property type="protein sequence ID" value="KAJ5245822.1"/>
    <property type="molecule type" value="Genomic_DNA"/>
</dbReference>
<comment type="caution">
    <text evidence="1">The sequence shown here is derived from an EMBL/GenBank/DDBJ whole genome shotgun (WGS) entry which is preliminary data.</text>
</comment>
<dbReference type="AlphaFoldDB" id="A0A9W9PGF8"/>
<keyword evidence="2" id="KW-1185">Reference proteome</keyword>
<sequence>MLQRGDLLSNLGQRTSYQESAVCQREVRRYLFSAPVRLRLLLWIRTVPFLARAVDLQMIAQYSFRSYIFYRTG</sequence>
<evidence type="ECO:0000313" key="2">
    <source>
        <dbReference type="Proteomes" id="UP001150941"/>
    </source>
</evidence>
<dbReference type="Proteomes" id="UP001150941">
    <property type="component" value="Unassembled WGS sequence"/>
</dbReference>
<evidence type="ECO:0000313" key="1">
    <source>
        <dbReference type="EMBL" id="KAJ5245822.1"/>
    </source>
</evidence>
<reference evidence="1" key="1">
    <citation type="submission" date="2022-11" db="EMBL/GenBank/DDBJ databases">
        <authorList>
            <person name="Petersen C."/>
        </authorList>
    </citation>
    <scope>NUCLEOTIDE SEQUENCE</scope>
    <source>
        <strain evidence="1">IBT 19713</strain>
    </source>
</reference>
<dbReference type="GeneID" id="83197405"/>
<proteinExistence type="predicted"/>
<reference evidence="1" key="2">
    <citation type="journal article" date="2023" name="IMA Fungus">
        <title>Comparative genomic study of the Penicillium genus elucidates a diverse pangenome and 15 lateral gene transfer events.</title>
        <authorList>
            <person name="Petersen C."/>
            <person name="Sorensen T."/>
            <person name="Nielsen M.R."/>
            <person name="Sondergaard T.E."/>
            <person name="Sorensen J.L."/>
            <person name="Fitzpatrick D.A."/>
            <person name="Frisvad J.C."/>
            <person name="Nielsen K.L."/>
        </authorList>
    </citation>
    <scope>NUCLEOTIDE SEQUENCE</scope>
    <source>
        <strain evidence="1">IBT 19713</strain>
    </source>
</reference>
<accession>A0A9W9PGF8</accession>
<protein>
    <submittedName>
        <fullName evidence="1">Uncharacterized protein</fullName>
    </submittedName>
</protein>
<dbReference type="RefSeq" id="XP_058333243.1">
    <property type="nucleotide sequence ID" value="XM_058470102.1"/>
</dbReference>
<gene>
    <name evidence="1" type="ORF">N7468_000805</name>
</gene>
<name>A0A9W9PGF8_9EURO</name>
<organism evidence="1 2">
    <name type="scientific">Penicillium chermesinum</name>
    <dbReference type="NCBI Taxonomy" id="63820"/>
    <lineage>
        <taxon>Eukaryota</taxon>
        <taxon>Fungi</taxon>
        <taxon>Dikarya</taxon>
        <taxon>Ascomycota</taxon>
        <taxon>Pezizomycotina</taxon>
        <taxon>Eurotiomycetes</taxon>
        <taxon>Eurotiomycetidae</taxon>
        <taxon>Eurotiales</taxon>
        <taxon>Aspergillaceae</taxon>
        <taxon>Penicillium</taxon>
    </lineage>
</organism>